<feature type="compositionally biased region" description="Basic and acidic residues" evidence="1">
    <location>
        <begin position="155"/>
        <end position="166"/>
    </location>
</feature>
<keyword evidence="2" id="KW-1133">Transmembrane helix</keyword>
<evidence type="ECO:0000313" key="3">
    <source>
        <dbReference type="EMBL" id="CAJ1375571.1"/>
    </source>
</evidence>
<protein>
    <submittedName>
        <fullName evidence="3">Uncharacterized protein</fullName>
    </submittedName>
</protein>
<evidence type="ECO:0000256" key="2">
    <source>
        <dbReference type="SAM" id="Phobius"/>
    </source>
</evidence>
<feature type="transmembrane region" description="Helical" evidence="2">
    <location>
        <begin position="184"/>
        <end position="206"/>
    </location>
</feature>
<sequence>MALVHSHAFVSFPSQKPARITEVETVRFSGDFQSLIGDNVEQFLAECSAKLKPVSCADAKPGSVVVTLVAESGLASDSWEELEEANKVIASDFELPSFGKFEKEPKWKDEKAKDTMKDAAEMTPEEKKKNLLNPDITAEDQKIVQSIFDAVHDDEAKKAEQGEESAKAALRAPPTAEEQSTSNAIVGICLTVLGFGCIGLCIYSWVKAAKKVKAKLTTAAQKRLMKRAQKGDTLLVVTGVEGLQVGEEVMIGKEKVAVQGLSLSVVLSAALAADCPTGAKVLRGEQEVGSLSEAAVAGAKELRLSGTPALKKGDKLKLGEAEIQVKSTKKQLLVSPALSSAHIVGTKLRKPGEPDVAADEAEGEDNEAGEATEAEVTEAEASEAEAAEAKAKATEAEEPKAAPPAPAPEAPPAAPEAMPLRTARPLRAIAGAVALLCGWQLGQAWLAQAPRRELLAAGLAGLATVAQADSALASGGSTAGKYSTIPSGKRRFYGRVRQGLFQYLKMEPAIKAGNLKAPEVEEFFSMNIIKVKGGEKIKNCGFGGKCITKEKRTSRWLDWKTATDLLAGAFRYDASEIPDYLPGVKVIRSFAKKVTRMEEAIQEGNVQEAWQGMQAL</sequence>
<reference evidence="3" key="1">
    <citation type="submission" date="2023-08" db="EMBL/GenBank/DDBJ databases">
        <authorList>
            <person name="Chen Y."/>
            <person name="Shah S."/>
            <person name="Dougan E. K."/>
            <person name="Thang M."/>
            <person name="Chan C."/>
        </authorList>
    </citation>
    <scope>NUCLEOTIDE SEQUENCE</scope>
</reference>
<accession>A0AA36MKS7</accession>
<evidence type="ECO:0000256" key="1">
    <source>
        <dbReference type="SAM" id="MobiDB-lite"/>
    </source>
</evidence>
<keyword evidence="2" id="KW-0472">Membrane</keyword>
<feature type="compositionally biased region" description="Pro residues" evidence="1">
    <location>
        <begin position="401"/>
        <end position="414"/>
    </location>
</feature>
<feature type="compositionally biased region" description="Acidic residues" evidence="1">
    <location>
        <begin position="356"/>
        <end position="386"/>
    </location>
</feature>
<keyword evidence="4" id="KW-1185">Reference proteome</keyword>
<dbReference type="AlphaFoldDB" id="A0AA36MKS7"/>
<comment type="caution">
    <text evidence="3">The sequence shown here is derived from an EMBL/GenBank/DDBJ whole genome shotgun (WGS) entry which is preliminary data.</text>
</comment>
<proteinExistence type="predicted"/>
<name>A0AA36MKS7_9DINO</name>
<feature type="compositionally biased region" description="Basic and acidic residues" evidence="1">
    <location>
        <begin position="387"/>
        <end position="400"/>
    </location>
</feature>
<feature type="region of interest" description="Disordered" evidence="1">
    <location>
        <begin position="155"/>
        <end position="176"/>
    </location>
</feature>
<dbReference type="EMBL" id="CAUJNA010000331">
    <property type="protein sequence ID" value="CAJ1375571.1"/>
    <property type="molecule type" value="Genomic_DNA"/>
</dbReference>
<gene>
    <name evidence="3" type="ORF">EVOR1521_LOCUS4825</name>
</gene>
<dbReference type="Proteomes" id="UP001178507">
    <property type="component" value="Unassembled WGS sequence"/>
</dbReference>
<evidence type="ECO:0000313" key="4">
    <source>
        <dbReference type="Proteomes" id="UP001178507"/>
    </source>
</evidence>
<organism evidence="3 4">
    <name type="scientific">Effrenium voratum</name>
    <dbReference type="NCBI Taxonomy" id="2562239"/>
    <lineage>
        <taxon>Eukaryota</taxon>
        <taxon>Sar</taxon>
        <taxon>Alveolata</taxon>
        <taxon>Dinophyceae</taxon>
        <taxon>Suessiales</taxon>
        <taxon>Symbiodiniaceae</taxon>
        <taxon>Effrenium</taxon>
    </lineage>
</organism>
<feature type="region of interest" description="Disordered" evidence="1">
    <location>
        <begin position="345"/>
        <end position="416"/>
    </location>
</feature>
<keyword evidence="2" id="KW-0812">Transmembrane</keyword>